<dbReference type="GO" id="GO:0005886">
    <property type="term" value="C:plasma membrane"/>
    <property type="evidence" value="ECO:0007669"/>
    <property type="project" value="UniProtKB-SubCell"/>
</dbReference>
<gene>
    <name evidence="22" type="ORF">CKAN_02188300</name>
</gene>
<evidence type="ECO:0000256" key="6">
    <source>
        <dbReference type="ARBA" id="ARBA00022553"/>
    </source>
</evidence>
<evidence type="ECO:0000256" key="2">
    <source>
        <dbReference type="ARBA" id="ARBA00008684"/>
    </source>
</evidence>
<evidence type="ECO:0000256" key="5">
    <source>
        <dbReference type="ARBA" id="ARBA00022527"/>
    </source>
</evidence>
<dbReference type="Pfam" id="PF23598">
    <property type="entry name" value="LRR_14"/>
    <property type="match status" value="1"/>
</dbReference>
<dbReference type="GO" id="GO:1905393">
    <property type="term" value="P:plant organ formation"/>
    <property type="evidence" value="ECO:0007669"/>
    <property type="project" value="UniProtKB-ARBA"/>
</dbReference>
<evidence type="ECO:0000256" key="16">
    <source>
        <dbReference type="ARBA" id="ARBA00023136"/>
    </source>
</evidence>
<dbReference type="InterPro" id="IPR011009">
    <property type="entry name" value="Kinase-like_dom_sf"/>
</dbReference>
<evidence type="ECO:0000256" key="4">
    <source>
        <dbReference type="ARBA" id="ARBA00022475"/>
    </source>
</evidence>
<evidence type="ECO:0000256" key="9">
    <source>
        <dbReference type="ARBA" id="ARBA00022692"/>
    </source>
</evidence>
<dbReference type="Gene3D" id="3.30.200.20">
    <property type="entry name" value="Phosphorylase Kinase, domain 1"/>
    <property type="match status" value="1"/>
</dbReference>
<dbReference type="GO" id="GO:0005524">
    <property type="term" value="F:ATP binding"/>
    <property type="evidence" value="ECO:0007669"/>
    <property type="project" value="UniProtKB-UniRule"/>
</dbReference>
<keyword evidence="6" id="KW-0597">Phosphoprotein</keyword>
<proteinExistence type="inferred from homology"/>
<dbReference type="Pfam" id="PF00560">
    <property type="entry name" value="LRR_1"/>
    <property type="match status" value="7"/>
</dbReference>
<dbReference type="FunFam" id="3.80.10.10:FF:000234">
    <property type="entry name" value="Probable inactive receptor kinase RLK902"/>
    <property type="match status" value="1"/>
</dbReference>
<evidence type="ECO:0000259" key="21">
    <source>
        <dbReference type="PROSITE" id="PS50011"/>
    </source>
</evidence>
<comment type="caution">
    <text evidence="22">The sequence shown here is derived from an EMBL/GenBank/DDBJ whole genome shotgun (WGS) entry which is preliminary data.</text>
</comment>
<dbReference type="InterPro" id="IPR055414">
    <property type="entry name" value="LRR_R13L4/SHOC2-like"/>
</dbReference>
<evidence type="ECO:0000256" key="8">
    <source>
        <dbReference type="ARBA" id="ARBA00022679"/>
    </source>
</evidence>
<organism evidence="22 23">
    <name type="scientific">Cinnamomum micranthum f. kanehirae</name>
    <dbReference type="NCBI Taxonomy" id="337451"/>
    <lineage>
        <taxon>Eukaryota</taxon>
        <taxon>Viridiplantae</taxon>
        <taxon>Streptophyta</taxon>
        <taxon>Embryophyta</taxon>
        <taxon>Tracheophyta</taxon>
        <taxon>Spermatophyta</taxon>
        <taxon>Magnoliopsida</taxon>
        <taxon>Magnoliidae</taxon>
        <taxon>Laurales</taxon>
        <taxon>Lauraceae</taxon>
        <taxon>Cinnamomum</taxon>
    </lineage>
</organism>
<dbReference type="GO" id="GO:0048608">
    <property type="term" value="P:reproductive structure development"/>
    <property type="evidence" value="ECO:0007669"/>
    <property type="project" value="UniProtKB-ARBA"/>
</dbReference>
<dbReference type="InterPro" id="IPR017441">
    <property type="entry name" value="Protein_kinase_ATP_BS"/>
</dbReference>
<dbReference type="InterPro" id="IPR050647">
    <property type="entry name" value="Plant_LRR-RLKs"/>
</dbReference>
<dbReference type="InterPro" id="IPR008271">
    <property type="entry name" value="Ser/Thr_kinase_AS"/>
</dbReference>
<dbReference type="Gene3D" id="1.10.510.10">
    <property type="entry name" value="Transferase(Phosphotransferase) domain 1"/>
    <property type="match status" value="1"/>
</dbReference>
<dbReference type="GO" id="GO:0048367">
    <property type="term" value="P:shoot system development"/>
    <property type="evidence" value="ECO:0007669"/>
    <property type="project" value="UniProtKB-ARBA"/>
</dbReference>
<evidence type="ECO:0000256" key="12">
    <source>
        <dbReference type="ARBA" id="ARBA00022741"/>
    </source>
</evidence>
<name>A0A443PPK3_9MAGN</name>
<evidence type="ECO:0000256" key="7">
    <source>
        <dbReference type="ARBA" id="ARBA00022614"/>
    </source>
</evidence>
<keyword evidence="9 20" id="KW-0812">Transmembrane</keyword>
<keyword evidence="7" id="KW-0433">Leucine-rich repeat</keyword>
<dbReference type="InterPro" id="IPR013210">
    <property type="entry name" value="LRR_N_plant-typ"/>
</dbReference>
<keyword evidence="10" id="KW-0732">Signal</keyword>
<keyword evidence="12 19" id="KW-0547">Nucleotide-binding</keyword>
<dbReference type="Pfam" id="PF08263">
    <property type="entry name" value="LRRNT_2"/>
    <property type="match status" value="1"/>
</dbReference>
<feature type="domain" description="Protein kinase" evidence="21">
    <location>
        <begin position="688"/>
        <end position="966"/>
    </location>
</feature>
<feature type="transmembrane region" description="Helical" evidence="20">
    <location>
        <begin position="624"/>
        <end position="646"/>
    </location>
</feature>
<dbReference type="Proteomes" id="UP000283530">
    <property type="component" value="Unassembled WGS sequence"/>
</dbReference>
<dbReference type="PANTHER" id="PTHR48056">
    <property type="entry name" value="LRR RECEPTOR-LIKE SERINE/THREONINE-PROTEIN KINASE-RELATED"/>
    <property type="match status" value="1"/>
</dbReference>
<dbReference type="EMBL" id="QPKB01000009">
    <property type="protein sequence ID" value="RWR92665.1"/>
    <property type="molecule type" value="Genomic_DNA"/>
</dbReference>
<evidence type="ECO:0000256" key="15">
    <source>
        <dbReference type="ARBA" id="ARBA00022989"/>
    </source>
</evidence>
<dbReference type="Pfam" id="PF00069">
    <property type="entry name" value="Pkinase"/>
    <property type="match status" value="1"/>
</dbReference>
<dbReference type="SUPFAM" id="SSF52058">
    <property type="entry name" value="L domain-like"/>
    <property type="match status" value="2"/>
</dbReference>
<dbReference type="Gene3D" id="3.80.10.10">
    <property type="entry name" value="Ribonuclease Inhibitor"/>
    <property type="match status" value="4"/>
</dbReference>
<dbReference type="GO" id="GO:0004674">
    <property type="term" value="F:protein serine/threonine kinase activity"/>
    <property type="evidence" value="ECO:0007669"/>
    <property type="project" value="UniProtKB-KW"/>
</dbReference>
<keyword evidence="17" id="KW-0675">Receptor</keyword>
<dbReference type="InterPro" id="IPR001611">
    <property type="entry name" value="Leu-rich_rpt"/>
</dbReference>
<dbReference type="PANTHER" id="PTHR48056:SF20">
    <property type="entry name" value="PROTEIN KINASE DOMAIN-CONTAINING PROTEIN"/>
    <property type="match status" value="1"/>
</dbReference>
<dbReference type="FunFam" id="3.80.10.10:FF:000215">
    <property type="entry name" value="Receptor-like protein kinase HSL1"/>
    <property type="match status" value="1"/>
</dbReference>
<evidence type="ECO:0000256" key="11">
    <source>
        <dbReference type="ARBA" id="ARBA00022737"/>
    </source>
</evidence>
<dbReference type="FunFam" id="1.10.510.10:FF:000632">
    <property type="entry name" value="leucine-rich repeat receptor-like protein kinase TDR"/>
    <property type="match status" value="1"/>
</dbReference>
<evidence type="ECO:0000256" key="18">
    <source>
        <dbReference type="ARBA" id="ARBA00023180"/>
    </source>
</evidence>
<keyword evidence="4" id="KW-1003">Cell membrane</keyword>
<reference evidence="22 23" key="1">
    <citation type="journal article" date="2019" name="Nat. Plants">
        <title>Stout camphor tree genome fills gaps in understanding of flowering plant genome evolution.</title>
        <authorList>
            <person name="Chaw S.M."/>
            <person name="Liu Y.C."/>
            <person name="Wu Y.W."/>
            <person name="Wang H.Y."/>
            <person name="Lin C.I."/>
            <person name="Wu C.S."/>
            <person name="Ke H.M."/>
            <person name="Chang L.Y."/>
            <person name="Hsu C.Y."/>
            <person name="Yang H.T."/>
            <person name="Sudianto E."/>
            <person name="Hsu M.H."/>
            <person name="Wu K.P."/>
            <person name="Wang L.N."/>
            <person name="Leebens-Mack J.H."/>
            <person name="Tsai I.J."/>
        </authorList>
    </citation>
    <scope>NUCLEOTIDE SEQUENCE [LARGE SCALE GENOMIC DNA]</scope>
    <source>
        <strain evidence="23">cv. Chaw 1501</strain>
        <tissue evidence="22">Young leaves</tissue>
    </source>
</reference>
<dbReference type="PROSITE" id="PS51450">
    <property type="entry name" value="LRR"/>
    <property type="match status" value="1"/>
</dbReference>
<evidence type="ECO:0000256" key="14">
    <source>
        <dbReference type="ARBA" id="ARBA00022840"/>
    </source>
</evidence>
<protein>
    <submittedName>
        <fullName evidence="22">Protein kinase domain-containing protein</fullName>
    </submittedName>
</protein>
<dbReference type="PROSITE" id="PS50011">
    <property type="entry name" value="PROTEIN_KINASE_DOM"/>
    <property type="match status" value="1"/>
</dbReference>
<evidence type="ECO:0000256" key="20">
    <source>
        <dbReference type="SAM" id="Phobius"/>
    </source>
</evidence>
<evidence type="ECO:0000256" key="17">
    <source>
        <dbReference type="ARBA" id="ARBA00023170"/>
    </source>
</evidence>
<keyword evidence="8" id="KW-0808">Transferase</keyword>
<evidence type="ECO:0000313" key="23">
    <source>
        <dbReference type="Proteomes" id="UP000283530"/>
    </source>
</evidence>
<dbReference type="FunFam" id="3.30.200.20:FF:000511">
    <property type="entry name" value="Leucine-rich receptor-like protein kinase family protein"/>
    <property type="match status" value="1"/>
</dbReference>
<comment type="similarity">
    <text evidence="2">Belongs to the protein kinase superfamily. Ser/Thr protein kinase family.</text>
</comment>
<dbReference type="PROSITE" id="PS00107">
    <property type="entry name" value="PROTEIN_KINASE_ATP"/>
    <property type="match status" value="1"/>
</dbReference>
<dbReference type="GO" id="GO:0009791">
    <property type="term" value="P:post-embryonic development"/>
    <property type="evidence" value="ECO:0007669"/>
    <property type="project" value="UniProtKB-ARBA"/>
</dbReference>
<dbReference type="PROSITE" id="PS00108">
    <property type="entry name" value="PROTEIN_KINASE_ST"/>
    <property type="match status" value="1"/>
</dbReference>
<dbReference type="GO" id="GO:0033612">
    <property type="term" value="F:receptor serine/threonine kinase binding"/>
    <property type="evidence" value="ECO:0007669"/>
    <property type="project" value="TreeGrafter"/>
</dbReference>
<comment type="subcellular location">
    <subcellularLocation>
        <location evidence="1">Cell membrane</location>
        <topology evidence="1">Single-pass membrane protein</topology>
    </subcellularLocation>
</comment>
<dbReference type="InterPro" id="IPR003591">
    <property type="entry name" value="Leu-rich_rpt_typical-subtyp"/>
</dbReference>
<evidence type="ECO:0000256" key="13">
    <source>
        <dbReference type="ARBA" id="ARBA00022777"/>
    </source>
</evidence>
<sequence length="977" mass="107800">MTISTLTSFAMRRSPLPNVFLTTLFFLPLFQLSTALTVETQALLQFKRQLKDPLNTLQSWKDFESPCNFSGISCDPITHEVTGISLVNQSLSGEISPSICDLRSLDSLVLRVNAISGHIPSQLTNCTNLRVLDLSNNSFNGPLPDFSALRELQILDLSTNYISGEFPAWVGNLSALTSLTLGDNDFEEGEIPESLGNLKNLTFLYLANCNRRGEIPSTIFELTYLEVIDFTTNNLSGMFPKAITNLQNLKKIELYSNSLTGKIPPELANLTRLQEFDISYNQMTGELPAEIVGLKNLAVFQLHGNHFTGEIPKGFADMESLSGFSVYKNGFTGEFPSDFGRFSPLTSIDISENQFSGAFPRFLCESKNLNYLLALSNNFSGKFPDSYADCKSLVRFRISDNRLFGKIADGIWGLPMAEIVDFADNGFSGGISSDIGISLNLKQLFLQNNKFSGELPSEFGALTELQKLSANNNSFTGKIPLQIGNLKQLSSLHLEENSFTGEIPSDISECSSLVDLNLAGNSLSGNIPESLSQLSSLNSLNLSRNSLSGFVPEDLQTLKLSSIDFSNNQLSGSIPDQLMIMGGEQAFSGNKGLCVDQKVQNGRSSEMVVCHPNHTHKKIIENKLLLASIILLALMVVLAGLGIISYKSFKLDESCKENDLEGVSKTDPNWKLESFHQTEFEAEDLFHLEEENLIGSGGTGKVYRLDLKKNGGTVAVKKLRKGNEVKVMMAEMEILGTIRHRNVLKLYACLTRGDSNFLVFEFMPNGNLSQALRREIKGSQPELDWSRRYKIALGAAKGISYLHHDCSPAIIHRDIKSTNILLDEDYEAKIADFGIAKIAEGPPGGLDSSCFAGTHGYFAPELAYSLKVTEKSDVYSFGVVLLELVTGKNPIESEYGEGKDIVYWVSTHLNDKKGIVEVLDQRVSSRAEDEMIKVLKIAVHCTTKLPSLRPTMREVVKMLIDADPCIVRAREKNSDKY</sequence>
<evidence type="ECO:0000256" key="19">
    <source>
        <dbReference type="PROSITE-ProRule" id="PRU10141"/>
    </source>
</evidence>
<keyword evidence="16 20" id="KW-0472">Membrane</keyword>
<dbReference type="InterPro" id="IPR032675">
    <property type="entry name" value="LRR_dom_sf"/>
</dbReference>
<evidence type="ECO:0000256" key="1">
    <source>
        <dbReference type="ARBA" id="ARBA00004162"/>
    </source>
</evidence>
<dbReference type="SMART" id="SM00369">
    <property type="entry name" value="LRR_TYP"/>
    <property type="match status" value="6"/>
</dbReference>
<dbReference type="AlphaFoldDB" id="A0A443PPK3"/>
<keyword evidence="15 20" id="KW-1133">Transmembrane helix</keyword>
<feature type="binding site" evidence="19">
    <location>
        <position position="718"/>
    </location>
    <ligand>
        <name>ATP</name>
        <dbReference type="ChEBI" id="CHEBI:30616"/>
    </ligand>
</feature>
<dbReference type="OrthoDB" id="676979at2759"/>
<keyword evidence="5" id="KW-0723">Serine/threonine-protein kinase</keyword>
<evidence type="ECO:0000313" key="22">
    <source>
        <dbReference type="EMBL" id="RWR92665.1"/>
    </source>
</evidence>
<keyword evidence="13 22" id="KW-0418">Kinase</keyword>
<dbReference type="STRING" id="337451.A0A443PPK3"/>
<keyword evidence="23" id="KW-1185">Reference proteome</keyword>
<dbReference type="FunFam" id="3.80.10.10:FF:000383">
    <property type="entry name" value="Leucine-rich repeat receptor protein kinase EMS1"/>
    <property type="match status" value="1"/>
</dbReference>
<keyword evidence="3" id="KW-0217">Developmental protein</keyword>
<dbReference type="SUPFAM" id="SSF56112">
    <property type="entry name" value="Protein kinase-like (PK-like)"/>
    <property type="match status" value="1"/>
</dbReference>
<dbReference type="SMART" id="SM00220">
    <property type="entry name" value="S_TKc"/>
    <property type="match status" value="1"/>
</dbReference>
<keyword evidence="14 19" id="KW-0067">ATP-binding</keyword>
<keyword evidence="11" id="KW-0677">Repeat</keyword>
<keyword evidence="18" id="KW-0325">Glycoprotein</keyword>
<evidence type="ECO:0000256" key="3">
    <source>
        <dbReference type="ARBA" id="ARBA00022473"/>
    </source>
</evidence>
<evidence type="ECO:0000256" key="10">
    <source>
        <dbReference type="ARBA" id="ARBA00022729"/>
    </source>
</evidence>
<dbReference type="InterPro" id="IPR000719">
    <property type="entry name" value="Prot_kinase_dom"/>
</dbReference>
<accession>A0A443PPK3</accession>